<feature type="signal peptide" evidence="1">
    <location>
        <begin position="1"/>
        <end position="21"/>
    </location>
</feature>
<keyword evidence="3" id="KW-1185">Reference proteome</keyword>
<sequence length="51" mass="5489">MKFKTIFAALALTLTPMMVSASCSTSHQAMSCADGMVWDNETRSCTKQLSG</sequence>
<evidence type="ECO:0000313" key="3">
    <source>
        <dbReference type="Proteomes" id="UP001597151"/>
    </source>
</evidence>
<keyword evidence="1" id="KW-0732">Signal</keyword>
<name>A0ABW3TDX6_9RHOB</name>
<gene>
    <name evidence="2" type="ORF">ACFQ3C_06160</name>
</gene>
<dbReference type="PROSITE" id="PS51257">
    <property type="entry name" value="PROKAR_LIPOPROTEIN"/>
    <property type="match status" value="1"/>
</dbReference>
<evidence type="ECO:0000313" key="2">
    <source>
        <dbReference type="EMBL" id="MFD1194247.1"/>
    </source>
</evidence>
<dbReference type="EMBL" id="JBHTKR010000002">
    <property type="protein sequence ID" value="MFD1194247.1"/>
    <property type="molecule type" value="Genomic_DNA"/>
</dbReference>
<dbReference type="RefSeq" id="WP_380789629.1">
    <property type="nucleotide sequence ID" value="NZ_JBHTKR010000002.1"/>
</dbReference>
<dbReference type="Proteomes" id="UP001597151">
    <property type="component" value="Unassembled WGS sequence"/>
</dbReference>
<reference evidence="3" key="1">
    <citation type="journal article" date="2019" name="Int. J. Syst. Evol. Microbiol.">
        <title>The Global Catalogue of Microorganisms (GCM) 10K type strain sequencing project: providing services to taxonomists for standard genome sequencing and annotation.</title>
        <authorList>
            <consortium name="The Broad Institute Genomics Platform"/>
            <consortium name="The Broad Institute Genome Sequencing Center for Infectious Disease"/>
            <person name="Wu L."/>
            <person name="Ma J."/>
        </authorList>
    </citation>
    <scope>NUCLEOTIDE SEQUENCE [LARGE SCALE GENOMIC DNA]</scope>
    <source>
        <strain evidence="3">CCUG 55328</strain>
    </source>
</reference>
<accession>A0ABW3TDX6</accession>
<protein>
    <recommendedName>
        <fullName evidence="4">Adenylosuccinate lyase</fullName>
    </recommendedName>
</protein>
<evidence type="ECO:0000256" key="1">
    <source>
        <dbReference type="SAM" id="SignalP"/>
    </source>
</evidence>
<proteinExistence type="predicted"/>
<feature type="chain" id="PRO_5045929953" description="Adenylosuccinate lyase" evidence="1">
    <location>
        <begin position="22"/>
        <end position="51"/>
    </location>
</feature>
<evidence type="ECO:0008006" key="4">
    <source>
        <dbReference type="Google" id="ProtNLM"/>
    </source>
</evidence>
<organism evidence="2 3">
    <name type="scientific">Seohaeicola saemankumensis</name>
    <dbReference type="NCBI Taxonomy" id="481181"/>
    <lineage>
        <taxon>Bacteria</taxon>
        <taxon>Pseudomonadati</taxon>
        <taxon>Pseudomonadota</taxon>
        <taxon>Alphaproteobacteria</taxon>
        <taxon>Rhodobacterales</taxon>
        <taxon>Roseobacteraceae</taxon>
        <taxon>Seohaeicola</taxon>
    </lineage>
</organism>
<comment type="caution">
    <text evidence="2">The sequence shown here is derived from an EMBL/GenBank/DDBJ whole genome shotgun (WGS) entry which is preliminary data.</text>
</comment>